<dbReference type="Gene3D" id="1.10.357.10">
    <property type="entry name" value="Tetracycline Repressor, domain 2"/>
    <property type="match status" value="1"/>
</dbReference>
<keyword evidence="5" id="KW-1185">Reference proteome</keyword>
<evidence type="ECO:0000256" key="1">
    <source>
        <dbReference type="ARBA" id="ARBA00023125"/>
    </source>
</evidence>
<evidence type="ECO:0000313" key="5">
    <source>
        <dbReference type="Proteomes" id="UP001595834"/>
    </source>
</evidence>
<evidence type="ECO:0000259" key="3">
    <source>
        <dbReference type="PROSITE" id="PS50977"/>
    </source>
</evidence>
<evidence type="ECO:0000256" key="2">
    <source>
        <dbReference type="PROSITE-ProRule" id="PRU00335"/>
    </source>
</evidence>
<dbReference type="InterPro" id="IPR001647">
    <property type="entry name" value="HTH_TetR"/>
</dbReference>
<dbReference type="PANTHER" id="PTHR30055:SF146">
    <property type="entry name" value="HTH-TYPE TRANSCRIPTIONAL DUAL REGULATOR CECR"/>
    <property type="match status" value="1"/>
</dbReference>
<keyword evidence="1 2" id="KW-0238">DNA-binding</keyword>
<dbReference type="Proteomes" id="UP001595834">
    <property type="component" value="Unassembled WGS sequence"/>
</dbReference>
<sequence length="219" mass="22651">MPTARESLLDAALSALAGLPWSGVRMVDVASAAGVSRQTLYNEFGSKDGLARALVRREADVYLRGVDRALAERPPASPTGSDAGRTPVGPADRLVRVAEWTVGSARSSALVRALLTGCWSERLPAPSVRTTAAVSAVPAQRRADAGVPGPAELVAAVRDRALAVLEKEVPGADPVELGRYCETAVRLGLSCVVAPPGRGEGPAGYIRSVLARLPVRAAG</sequence>
<gene>
    <name evidence="4" type="ORF">ACFPFX_23250</name>
</gene>
<feature type="domain" description="HTH tetR-type" evidence="3">
    <location>
        <begin position="2"/>
        <end position="62"/>
    </location>
</feature>
<dbReference type="Pfam" id="PF00440">
    <property type="entry name" value="TetR_N"/>
    <property type="match status" value="1"/>
</dbReference>
<name>A0ABV9URK6_9ACTN</name>
<dbReference type="InterPro" id="IPR050109">
    <property type="entry name" value="HTH-type_TetR-like_transc_reg"/>
</dbReference>
<reference evidence="5" key="1">
    <citation type="journal article" date="2019" name="Int. J. Syst. Evol. Microbiol.">
        <title>The Global Catalogue of Microorganisms (GCM) 10K type strain sequencing project: providing services to taxonomists for standard genome sequencing and annotation.</title>
        <authorList>
            <consortium name="The Broad Institute Genomics Platform"/>
            <consortium name="The Broad Institute Genome Sequencing Center for Infectious Disease"/>
            <person name="Wu L."/>
            <person name="Ma J."/>
        </authorList>
    </citation>
    <scope>NUCLEOTIDE SEQUENCE [LARGE SCALE GENOMIC DNA]</scope>
    <source>
        <strain evidence="5">CCM 7224</strain>
    </source>
</reference>
<protein>
    <submittedName>
        <fullName evidence="4">TetR/AcrR family transcriptional regulator</fullName>
    </submittedName>
</protein>
<proteinExistence type="predicted"/>
<evidence type="ECO:0000313" key="4">
    <source>
        <dbReference type="EMBL" id="MFC4959211.1"/>
    </source>
</evidence>
<feature type="DNA-binding region" description="H-T-H motif" evidence="2">
    <location>
        <begin position="25"/>
        <end position="44"/>
    </location>
</feature>
<dbReference type="PANTHER" id="PTHR30055">
    <property type="entry name" value="HTH-TYPE TRANSCRIPTIONAL REGULATOR RUTR"/>
    <property type="match status" value="1"/>
</dbReference>
<accession>A0ABV9URK6</accession>
<dbReference type="InterPro" id="IPR009057">
    <property type="entry name" value="Homeodomain-like_sf"/>
</dbReference>
<dbReference type="SUPFAM" id="SSF46689">
    <property type="entry name" value="Homeodomain-like"/>
    <property type="match status" value="1"/>
</dbReference>
<organism evidence="4 5">
    <name type="scientific">Streptomyces mauvecolor</name>
    <dbReference type="NCBI Taxonomy" id="58345"/>
    <lineage>
        <taxon>Bacteria</taxon>
        <taxon>Bacillati</taxon>
        <taxon>Actinomycetota</taxon>
        <taxon>Actinomycetes</taxon>
        <taxon>Kitasatosporales</taxon>
        <taxon>Streptomycetaceae</taxon>
        <taxon>Streptomyces</taxon>
    </lineage>
</organism>
<dbReference type="PROSITE" id="PS50977">
    <property type="entry name" value="HTH_TETR_2"/>
    <property type="match status" value="1"/>
</dbReference>
<comment type="caution">
    <text evidence="4">The sequence shown here is derived from an EMBL/GenBank/DDBJ whole genome shotgun (WGS) entry which is preliminary data.</text>
</comment>
<dbReference type="RefSeq" id="WP_344378288.1">
    <property type="nucleotide sequence ID" value="NZ_BAAASQ010000021.1"/>
</dbReference>
<dbReference type="EMBL" id="JBHSIZ010000029">
    <property type="protein sequence ID" value="MFC4959211.1"/>
    <property type="molecule type" value="Genomic_DNA"/>
</dbReference>